<keyword evidence="9 12" id="KW-0408">Iron</keyword>
<keyword evidence="10 12" id="KW-0503">Monooxygenase</keyword>
<proteinExistence type="inferred from homology"/>
<comment type="cofactor">
    <cofactor evidence="1">
        <name>heme</name>
        <dbReference type="ChEBI" id="CHEBI:30413"/>
    </cofactor>
</comment>
<evidence type="ECO:0000313" key="15">
    <source>
        <dbReference type="RefSeq" id="XP_010506620.1"/>
    </source>
</evidence>
<evidence type="ECO:0000256" key="13">
    <source>
        <dbReference type="SAM" id="Phobius"/>
    </source>
</evidence>
<evidence type="ECO:0000256" key="9">
    <source>
        <dbReference type="ARBA" id="ARBA00023004"/>
    </source>
</evidence>
<dbReference type="PROSITE" id="PS00086">
    <property type="entry name" value="CYTOCHROME_P450"/>
    <property type="match status" value="1"/>
</dbReference>
<keyword evidence="5 13" id="KW-0812">Transmembrane</keyword>
<evidence type="ECO:0000256" key="1">
    <source>
        <dbReference type="ARBA" id="ARBA00001971"/>
    </source>
</evidence>
<accession>A0ABM0YVU9</accession>
<evidence type="ECO:0000256" key="11">
    <source>
        <dbReference type="ARBA" id="ARBA00023136"/>
    </source>
</evidence>
<dbReference type="InterPro" id="IPR002401">
    <property type="entry name" value="Cyt_P450_E_grp-I"/>
</dbReference>
<evidence type="ECO:0000256" key="12">
    <source>
        <dbReference type="RuleBase" id="RU000461"/>
    </source>
</evidence>
<protein>
    <submittedName>
        <fullName evidence="15">Cytochrome P450 71B2-like</fullName>
    </submittedName>
</protein>
<comment type="similarity">
    <text evidence="3 12">Belongs to the cytochrome P450 family.</text>
</comment>
<reference evidence="14" key="1">
    <citation type="journal article" date="2014" name="Nat. Commun.">
        <title>The emerging biofuel crop Camelina sativa retains a highly undifferentiated hexaploid genome structure.</title>
        <authorList>
            <person name="Kagale S."/>
            <person name="Koh C."/>
            <person name="Nixon J."/>
            <person name="Bollina V."/>
            <person name="Clarke W.E."/>
            <person name="Tuteja R."/>
            <person name="Spillane C."/>
            <person name="Robinson S.J."/>
            <person name="Links M.G."/>
            <person name="Clarke C."/>
            <person name="Higgins E.E."/>
            <person name="Huebert T."/>
            <person name="Sharpe A.G."/>
            <person name="Parkin I.A."/>
        </authorList>
    </citation>
    <scope>NUCLEOTIDE SEQUENCE [LARGE SCALE GENOMIC DNA]</scope>
    <source>
        <strain evidence="14">cv. DH55</strain>
    </source>
</reference>
<dbReference type="InterPro" id="IPR001128">
    <property type="entry name" value="Cyt_P450"/>
</dbReference>
<reference evidence="15" key="2">
    <citation type="submission" date="2025-08" db="UniProtKB">
        <authorList>
            <consortium name="RefSeq"/>
        </authorList>
    </citation>
    <scope>IDENTIFICATION</scope>
    <source>
        <tissue evidence="15">Leaf</tissue>
    </source>
</reference>
<name>A0ABM0YVU9_CAMSA</name>
<dbReference type="InterPro" id="IPR036396">
    <property type="entry name" value="Cyt_P450_sf"/>
</dbReference>
<evidence type="ECO:0000256" key="5">
    <source>
        <dbReference type="ARBA" id="ARBA00022692"/>
    </source>
</evidence>
<dbReference type="PANTHER" id="PTHR47955:SF19">
    <property type="entry name" value="CYTOCHROME P450 71A9-LIKE ISOFORM X1"/>
    <property type="match status" value="1"/>
</dbReference>
<evidence type="ECO:0000256" key="3">
    <source>
        <dbReference type="ARBA" id="ARBA00010617"/>
    </source>
</evidence>
<keyword evidence="8 12" id="KW-0560">Oxidoreductase</keyword>
<evidence type="ECO:0000313" key="14">
    <source>
        <dbReference type="Proteomes" id="UP000694864"/>
    </source>
</evidence>
<feature type="transmembrane region" description="Helical" evidence="13">
    <location>
        <begin position="5"/>
        <end position="23"/>
    </location>
</feature>
<keyword evidence="14" id="KW-1185">Reference proteome</keyword>
<evidence type="ECO:0000256" key="8">
    <source>
        <dbReference type="ARBA" id="ARBA00023002"/>
    </source>
</evidence>
<dbReference type="Pfam" id="PF00067">
    <property type="entry name" value="p450"/>
    <property type="match status" value="1"/>
</dbReference>
<evidence type="ECO:0000256" key="4">
    <source>
        <dbReference type="ARBA" id="ARBA00022617"/>
    </source>
</evidence>
<gene>
    <name evidence="15" type="primary">LOC104783194</name>
</gene>
<sequence length="509" mass="57995">MAIDIFLCVSVFLAFVVSLIFFMRKIRENPKLNLPPGPPGLPIIGNLHQFAGLPHRCFHHLSIKYGPVMFLRLGLVPTVVISSSEAAEEVLKTHDLGCCNRPRTVTTDLLSYCSKDISFAQYGEYWREMRKLAVIELFSLKKVQSFRNIREEEVDFMVKKLCQSASKQSPVDLSKTFFSLTASIICRVALGQNFNESDFVIDQERIEELVSDALFVLGSFTCSDLLPGRIGRFLDWLFGGNKKINKVFEELDGFYQHVIDDHLAGSKKTVDSTADIVALLLDMMDKQGNNDYFKFNIDNIKAVLMDVFLAGVDTGAITMIWAMTELARNPRVMKKAQEEIRNTLGLERDRITEDDIDKVDYLKLIIKETFRLHPALPLLLPRETMSHVKIQGYDIPPKTQIQLNVWTIGRDPERWTDPEDFIPERFTNSCVDFRGQHFELVPFGSGRRICPGMPLAIASVELVLLNFLYFFDWRLPEGMISEEDIDMGEAGNLTIVKKLPLLLVPVQHH</sequence>
<evidence type="ECO:0000256" key="6">
    <source>
        <dbReference type="ARBA" id="ARBA00022723"/>
    </source>
</evidence>
<keyword evidence="7 13" id="KW-1133">Transmembrane helix</keyword>
<dbReference type="InterPro" id="IPR017972">
    <property type="entry name" value="Cyt_P450_CS"/>
</dbReference>
<dbReference type="CDD" id="cd11072">
    <property type="entry name" value="CYP71-like"/>
    <property type="match status" value="1"/>
</dbReference>
<evidence type="ECO:0000256" key="10">
    <source>
        <dbReference type="ARBA" id="ARBA00023033"/>
    </source>
</evidence>
<keyword evidence="11 13" id="KW-0472">Membrane</keyword>
<dbReference type="PANTHER" id="PTHR47955">
    <property type="entry name" value="CYTOCHROME P450 FAMILY 71 PROTEIN"/>
    <property type="match status" value="1"/>
</dbReference>
<dbReference type="Proteomes" id="UP000694864">
    <property type="component" value="Chromosome 1"/>
</dbReference>
<keyword evidence="6 12" id="KW-0479">Metal-binding</keyword>
<dbReference type="GeneID" id="104783194"/>
<dbReference type="SUPFAM" id="SSF48264">
    <property type="entry name" value="Cytochrome P450"/>
    <property type="match status" value="1"/>
</dbReference>
<dbReference type="Gene3D" id="1.10.630.10">
    <property type="entry name" value="Cytochrome P450"/>
    <property type="match status" value="1"/>
</dbReference>
<comment type="subcellular location">
    <subcellularLocation>
        <location evidence="2">Membrane</location>
        <topology evidence="2">Single-pass membrane protein</topology>
    </subcellularLocation>
</comment>
<dbReference type="PRINTS" id="PR00385">
    <property type="entry name" value="P450"/>
</dbReference>
<organism evidence="14 15">
    <name type="scientific">Camelina sativa</name>
    <name type="common">False flax</name>
    <name type="synonym">Myagrum sativum</name>
    <dbReference type="NCBI Taxonomy" id="90675"/>
    <lineage>
        <taxon>Eukaryota</taxon>
        <taxon>Viridiplantae</taxon>
        <taxon>Streptophyta</taxon>
        <taxon>Embryophyta</taxon>
        <taxon>Tracheophyta</taxon>
        <taxon>Spermatophyta</taxon>
        <taxon>Magnoliopsida</taxon>
        <taxon>eudicotyledons</taxon>
        <taxon>Gunneridae</taxon>
        <taxon>Pentapetalae</taxon>
        <taxon>rosids</taxon>
        <taxon>malvids</taxon>
        <taxon>Brassicales</taxon>
        <taxon>Brassicaceae</taxon>
        <taxon>Camelineae</taxon>
        <taxon>Camelina</taxon>
    </lineage>
</organism>
<keyword evidence="4 12" id="KW-0349">Heme</keyword>
<evidence type="ECO:0000256" key="2">
    <source>
        <dbReference type="ARBA" id="ARBA00004167"/>
    </source>
</evidence>
<dbReference type="RefSeq" id="XP_010506620.1">
    <property type="nucleotide sequence ID" value="XM_010508318.2"/>
</dbReference>
<dbReference type="PRINTS" id="PR00463">
    <property type="entry name" value="EP450I"/>
</dbReference>
<evidence type="ECO:0000256" key="7">
    <source>
        <dbReference type="ARBA" id="ARBA00022989"/>
    </source>
</evidence>